<keyword evidence="2 4" id="KW-0863">Zinc-finger</keyword>
<evidence type="ECO:0000256" key="2">
    <source>
        <dbReference type="ARBA" id="ARBA00022771"/>
    </source>
</evidence>
<dbReference type="PROSITE" id="PS01360">
    <property type="entry name" value="ZF_MYND_1"/>
    <property type="match status" value="1"/>
</dbReference>
<dbReference type="Pfam" id="PF01753">
    <property type="entry name" value="zf-MYND"/>
    <property type="match status" value="1"/>
</dbReference>
<dbReference type="InParanoid" id="A0A3N4L9C2"/>
<dbReference type="InterPro" id="IPR002893">
    <property type="entry name" value="Znf_MYND"/>
</dbReference>
<reference evidence="6 7" key="1">
    <citation type="journal article" date="2018" name="Nat. Ecol. Evol.">
        <title>Pezizomycetes genomes reveal the molecular basis of ectomycorrhizal truffle lifestyle.</title>
        <authorList>
            <person name="Murat C."/>
            <person name="Payen T."/>
            <person name="Noel B."/>
            <person name="Kuo A."/>
            <person name="Morin E."/>
            <person name="Chen J."/>
            <person name="Kohler A."/>
            <person name="Krizsan K."/>
            <person name="Balestrini R."/>
            <person name="Da Silva C."/>
            <person name="Montanini B."/>
            <person name="Hainaut M."/>
            <person name="Levati E."/>
            <person name="Barry K.W."/>
            <person name="Belfiori B."/>
            <person name="Cichocki N."/>
            <person name="Clum A."/>
            <person name="Dockter R.B."/>
            <person name="Fauchery L."/>
            <person name="Guy J."/>
            <person name="Iotti M."/>
            <person name="Le Tacon F."/>
            <person name="Lindquist E.A."/>
            <person name="Lipzen A."/>
            <person name="Malagnac F."/>
            <person name="Mello A."/>
            <person name="Molinier V."/>
            <person name="Miyauchi S."/>
            <person name="Poulain J."/>
            <person name="Riccioni C."/>
            <person name="Rubini A."/>
            <person name="Sitrit Y."/>
            <person name="Splivallo R."/>
            <person name="Traeger S."/>
            <person name="Wang M."/>
            <person name="Zifcakova L."/>
            <person name="Wipf D."/>
            <person name="Zambonelli A."/>
            <person name="Paolocci F."/>
            <person name="Nowrousian M."/>
            <person name="Ottonello S."/>
            <person name="Baldrian P."/>
            <person name="Spatafora J.W."/>
            <person name="Henrissat B."/>
            <person name="Nagy L.G."/>
            <person name="Aury J.M."/>
            <person name="Wincker P."/>
            <person name="Grigoriev I.V."/>
            <person name="Bonfante P."/>
            <person name="Martin F.M."/>
        </authorList>
    </citation>
    <scope>NUCLEOTIDE SEQUENCE [LARGE SCALE GENOMIC DNA]</scope>
    <source>
        <strain evidence="6 7">ATCC MYA-4762</strain>
    </source>
</reference>
<organism evidence="6 7">
    <name type="scientific">Terfezia boudieri ATCC MYA-4762</name>
    <dbReference type="NCBI Taxonomy" id="1051890"/>
    <lineage>
        <taxon>Eukaryota</taxon>
        <taxon>Fungi</taxon>
        <taxon>Dikarya</taxon>
        <taxon>Ascomycota</taxon>
        <taxon>Pezizomycotina</taxon>
        <taxon>Pezizomycetes</taxon>
        <taxon>Pezizales</taxon>
        <taxon>Pezizaceae</taxon>
        <taxon>Terfezia</taxon>
    </lineage>
</organism>
<evidence type="ECO:0000313" key="6">
    <source>
        <dbReference type="EMBL" id="RPB19497.1"/>
    </source>
</evidence>
<gene>
    <name evidence="6" type="ORF">L211DRAFT_842571</name>
</gene>
<evidence type="ECO:0000313" key="7">
    <source>
        <dbReference type="Proteomes" id="UP000267821"/>
    </source>
</evidence>
<dbReference type="PROSITE" id="PS50865">
    <property type="entry name" value="ZF_MYND_2"/>
    <property type="match status" value="1"/>
</dbReference>
<dbReference type="AlphaFoldDB" id="A0A3N4L9C2"/>
<accession>A0A3N4L9C2</accession>
<dbReference type="STRING" id="1051890.A0A3N4L9C2"/>
<dbReference type="Gene3D" id="6.10.140.2220">
    <property type="match status" value="1"/>
</dbReference>
<name>A0A3N4L9C2_9PEZI</name>
<sequence>MSHPIPSRTGVTAHPCSRQNCEHRTATQLCGKCKKVWYCGRPCQTADWFLHKRRCPDLANGLLTCEFKRSPRLSLKQRDFLTKSWAIDLAVQNLIPGNTSQEWSVPETFTISPSTLGVLLSHQPLNDRFRWGHNSSLCKFLTGNSSGYIEIYPSGYDYDLTHTLYYIPERNPPRTVSTSELTIEGVELVGITQLDKHTMASFLEAVVGPARKSPVAYITSLGSRKVEDFIEPQINKKNTKYMHRPGLDQLDAKEREEYETLQRLRGRGLKLTSASETWVRECGMHWPEYFFGKREDNKELEYGKGPKFDSTWADYWKWMASKNS</sequence>
<protein>
    <recommendedName>
        <fullName evidence="5">MYND-type domain-containing protein</fullName>
    </recommendedName>
</protein>
<dbReference type="Proteomes" id="UP000267821">
    <property type="component" value="Unassembled WGS sequence"/>
</dbReference>
<evidence type="ECO:0000256" key="4">
    <source>
        <dbReference type="PROSITE-ProRule" id="PRU00134"/>
    </source>
</evidence>
<keyword evidence="1" id="KW-0479">Metal-binding</keyword>
<evidence type="ECO:0000256" key="1">
    <source>
        <dbReference type="ARBA" id="ARBA00022723"/>
    </source>
</evidence>
<proteinExistence type="predicted"/>
<evidence type="ECO:0000259" key="5">
    <source>
        <dbReference type="PROSITE" id="PS50865"/>
    </source>
</evidence>
<dbReference type="EMBL" id="ML121588">
    <property type="protein sequence ID" value="RPB19497.1"/>
    <property type="molecule type" value="Genomic_DNA"/>
</dbReference>
<dbReference type="OrthoDB" id="432970at2759"/>
<feature type="domain" description="MYND-type" evidence="5">
    <location>
        <begin position="13"/>
        <end position="55"/>
    </location>
</feature>
<keyword evidence="7" id="KW-1185">Reference proteome</keyword>
<dbReference type="GO" id="GO:0008270">
    <property type="term" value="F:zinc ion binding"/>
    <property type="evidence" value="ECO:0007669"/>
    <property type="project" value="UniProtKB-KW"/>
</dbReference>
<evidence type="ECO:0000256" key="3">
    <source>
        <dbReference type="ARBA" id="ARBA00022833"/>
    </source>
</evidence>
<keyword evidence="3" id="KW-0862">Zinc</keyword>
<dbReference type="SUPFAM" id="SSF144232">
    <property type="entry name" value="HIT/MYND zinc finger-like"/>
    <property type="match status" value="1"/>
</dbReference>